<comment type="similarity">
    <text evidence="1">In the N-terminal section; belongs to the CRISPR-associated nuclease Cas3-HD family.</text>
</comment>
<sequence>MYVSHVSEDGRIERVVDHLREVAEMAAEFARPFGAEKWAYLAGMAHDIGKYSAEFQNRILREGHKVDHSTAGAYELYEQAGLLPLSFCVAGHHGGLPDGGSLAELEGPTLIGRLRKAEHHELPDYRAYAREIELPKAESVVFDNMTHFDPFSLAFLTRMVFSCLVDADFLSTECFMAGSPRELMATDPLEVLNERLERKVQSFYPPRGELNKTRCAILDACAEAASDAPGVFSLTVPTGGGKTYASLRFALRHALAEGHDMRRVIYAVPFTSIIEQNAEVFREVVGANNVLEHHGNFDFDNAGEDGGMLRLATENWDAPIVVTTNVQLFESLYANKTSRCRKLHNIANSVIVLDEAQMLPTKQLLPCVRALAELVHRYGCTVVLCTATQPSLGEMFASYGCPVREIAHEPQALYERLRRTEYRFVGKIEDEALADRLASHKQALCVVNSRKQAKALYDSARRELGDDGGVYHLSTLMHPAHRERALAAIRRRLAAGKACRVIATSLIEVGVDVDFPVVYRALAGVDSMVQCAGRCNREGKRPACESIVYLFDPKTSYGIPNDTAQKCSIARSILLGIGVSLENAGAESEGVPCDIGSLEAIASYFDQLHELRADRLDAEGVLGDLTEIDRAEFHKDRPIPLIPFKDAAGRFRMIEDGSHSVIVPDPAIYQELRDLRAGTGTRGSMRRVARYSVGLYDNDLKVLQRAGAVRLLDGDTYELVDPSLYREDTGLDASDAGGKGLFF</sequence>
<dbReference type="Pfam" id="PF01966">
    <property type="entry name" value="HD"/>
    <property type="match status" value="1"/>
</dbReference>
<dbReference type="NCBIfam" id="TIGR01587">
    <property type="entry name" value="cas3_core"/>
    <property type="match status" value="1"/>
</dbReference>
<accession>A0A2K2UB11</accession>
<dbReference type="InterPro" id="IPR006483">
    <property type="entry name" value="CRISPR-assoc_Cas3_HD"/>
</dbReference>
<dbReference type="GO" id="GO:0005524">
    <property type="term" value="F:ATP binding"/>
    <property type="evidence" value="ECO:0007669"/>
    <property type="project" value="UniProtKB-KW"/>
</dbReference>
<dbReference type="SMART" id="SM00487">
    <property type="entry name" value="DEXDc"/>
    <property type="match status" value="1"/>
</dbReference>
<protein>
    <submittedName>
        <fullName evidence="12">CRISPR-associated helicase/endonuclease Cas3</fullName>
    </submittedName>
</protein>
<dbReference type="PANTHER" id="PTHR47959:SF16">
    <property type="entry name" value="CRISPR-ASSOCIATED NUCLEASE_HELICASE CAS3-RELATED"/>
    <property type="match status" value="1"/>
</dbReference>
<dbReference type="CDD" id="cd09641">
    <property type="entry name" value="Cas3''_I"/>
    <property type="match status" value="1"/>
</dbReference>
<evidence type="ECO:0000256" key="7">
    <source>
        <dbReference type="ARBA" id="ARBA00022806"/>
    </source>
</evidence>
<dbReference type="InterPro" id="IPR038257">
    <property type="entry name" value="CRISPR-assoc_Cas3_HD_sf"/>
</dbReference>
<dbReference type="PANTHER" id="PTHR47959">
    <property type="entry name" value="ATP-DEPENDENT RNA HELICASE RHLE-RELATED"/>
    <property type="match status" value="1"/>
</dbReference>
<dbReference type="InterPro" id="IPR027417">
    <property type="entry name" value="P-loop_NTPase"/>
</dbReference>
<dbReference type="Pfam" id="PF22590">
    <property type="entry name" value="Cas3-like_C_2"/>
    <property type="match status" value="1"/>
</dbReference>
<keyword evidence="12" id="KW-0255">Endonuclease</keyword>
<evidence type="ECO:0000259" key="11">
    <source>
        <dbReference type="PROSITE" id="PS51643"/>
    </source>
</evidence>
<dbReference type="NCBIfam" id="TIGR01596">
    <property type="entry name" value="cas3_HD"/>
    <property type="match status" value="1"/>
</dbReference>
<organism evidence="12 13">
    <name type="scientific">Enteroscipio rubneri</name>
    <dbReference type="NCBI Taxonomy" id="2070686"/>
    <lineage>
        <taxon>Bacteria</taxon>
        <taxon>Bacillati</taxon>
        <taxon>Actinomycetota</taxon>
        <taxon>Coriobacteriia</taxon>
        <taxon>Eggerthellales</taxon>
        <taxon>Eggerthellaceae</taxon>
        <taxon>Enteroscipio</taxon>
    </lineage>
</organism>
<dbReference type="InterPro" id="IPR003607">
    <property type="entry name" value="HD/PDEase_dom"/>
</dbReference>
<evidence type="ECO:0000256" key="6">
    <source>
        <dbReference type="ARBA" id="ARBA00022801"/>
    </source>
</evidence>
<evidence type="ECO:0000256" key="9">
    <source>
        <dbReference type="ARBA" id="ARBA00023118"/>
    </source>
</evidence>
<feature type="domain" description="HD Cas3-type" evidence="11">
    <location>
        <begin position="8"/>
        <end position="170"/>
    </location>
</feature>
<keyword evidence="4" id="KW-0479">Metal-binding</keyword>
<dbReference type="InterPro" id="IPR011545">
    <property type="entry name" value="DEAD/DEAH_box_helicase_dom"/>
</dbReference>
<dbReference type="InterPro" id="IPR006674">
    <property type="entry name" value="HD_domain"/>
</dbReference>
<keyword evidence="7" id="KW-0347">Helicase</keyword>
<dbReference type="Pfam" id="PF00270">
    <property type="entry name" value="DEAD"/>
    <property type="match status" value="1"/>
</dbReference>
<dbReference type="SMART" id="SM00471">
    <property type="entry name" value="HDc"/>
    <property type="match status" value="1"/>
</dbReference>
<evidence type="ECO:0000256" key="4">
    <source>
        <dbReference type="ARBA" id="ARBA00022723"/>
    </source>
</evidence>
<comment type="similarity">
    <text evidence="2">In the central section; belongs to the CRISPR-associated helicase Cas3 family.</text>
</comment>
<keyword evidence="9" id="KW-0051">Antiviral defense</keyword>
<dbReference type="GO" id="GO:0016787">
    <property type="term" value="F:hydrolase activity"/>
    <property type="evidence" value="ECO:0007669"/>
    <property type="project" value="UniProtKB-KW"/>
</dbReference>
<dbReference type="InterPro" id="IPR050079">
    <property type="entry name" value="DEAD_box_RNA_helicase"/>
</dbReference>
<evidence type="ECO:0000256" key="2">
    <source>
        <dbReference type="ARBA" id="ARBA00009046"/>
    </source>
</evidence>
<dbReference type="InterPro" id="IPR054712">
    <property type="entry name" value="Cas3-like_dom"/>
</dbReference>
<proteinExistence type="inferred from homology"/>
<keyword evidence="3" id="KW-0540">Nuclease</keyword>
<evidence type="ECO:0000256" key="3">
    <source>
        <dbReference type="ARBA" id="ARBA00022722"/>
    </source>
</evidence>
<keyword evidence="5" id="KW-0547">Nucleotide-binding</keyword>
<evidence type="ECO:0000256" key="1">
    <source>
        <dbReference type="ARBA" id="ARBA00006847"/>
    </source>
</evidence>
<evidence type="ECO:0000256" key="8">
    <source>
        <dbReference type="ARBA" id="ARBA00022840"/>
    </source>
</evidence>
<dbReference type="Gene3D" id="1.10.3210.30">
    <property type="match status" value="1"/>
</dbReference>
<dbReference type="SUPFAM" id="SSF109604">
    <property type="entry name" value="HD-domain/PDEase-like"/>
    <property type="match status" value="1"/>
</dbReference>
<dbReference type="SUPFAM" id="SSF52540">
    <property type="entry name" value="P-loop containing nucleoside triphosphate hydrolases"/>
    <property type="match status" value="1"/>
</dbReference>
<dbReference type="GO" id="GO:0005829">
    <property type="term" value="C:cytosol"/>
    <property type="evidence" value="ECO:0007669"/>
    <property type="project" value="TreeGrafter"/>
</dbReference>
<feature type="domain" description="Helicase ATP-binding" evidence="10">
    <location>
        <begin position="223"/>
        <end position="407"/>
    </location>
</feature>
<dbReference type="GO" id="GO:0004519">
    <property type="term" value="F:endonuclease activity"/>
    <property type="evidence" value="ECO:0007669"/>
    <property type="project" value="UniProtKB-KW"/>
</dbReference>
<keyword evidence="13" id="KW-1185">Reference proteome</keyword>
<dbReference type="RefSeq" id="WP_103265263.1">
    <property type="nucleotide sequence ID" value="NZ_CABMLE010000009.1"/>
</dbReference>
<dbReference type="AlphaFoldDB" id="A0A2K2UB11"/>
<dbReference type="GO" id="GO:0051607">
    <property type="term" value="P:defense response to virus"/>
    <property type="evidence" value="ECO:0007669"/>
    <property type="project" value="UniProtKB-KW"/>
</dbReference>
<dbReference type="Gene3D" id="3.40.50.300">
    <property type="entry name" value="P-loop containing nucleotide triphosphate hydrolases"/>
    <property type="match status" value="2"/>
</dbReference>
<comment type="caution">
    <text evidence="12">The sequence shown here is derived from an EMBL/GenBank/DDBJ whole genome shotgun (WGS) entry which is preliminary data.</text>
</comment>
<gene>
    <name evidence="12" type="ORF">C2L71_08080</name>
</gene>
<dbReference type="EMBL" id="PPEK01000009">
    <property type="protein sequence ID" value="PNV67370.1"/>
    <property type="molecule type" value="Genomic_DNA"/>
</dbReference>
<dbReference type="GO" id="GO:0003676">
    <property type="term" value="F:nucleic acid binding"/>
    <property type="evidence" value="ECO:0007669"/>
    <property type="project" value="InterPro"/>
</dbReference>
<keyword evidence="6" id="KW-0378">Hydrolase</keyword>
<dbReference type="InterPro" id="IPR014001">
    <property type="entry name" value="Helicase_ATP-bd"/>
</dbReference>
<keyword evidence="8" id="KW-0067">ATP-binding</keyword>
<evidence type="ECO:0000313" key="13">
    <source>
        <dbReference type="Proteomes" id="UP000236197"/>
    </source>
</evidence>
<dbReference type="GO" id="GO:0003724">
    <property type="term" value="F:RNA helicase activity"/>
    <property type="evidence" value="ECO:0007669"/>
    <property type="project" value="TreeGrafter"/>
</dbReference>
<reference evidence="13" key="1">
    <citation type="submission" date="2018-01" db="EMBL/GenBank/DDBJ databases">
        <title>Rubneribacter badeniensis gen. nov., sp. nov., and Colonibacter rubneri, gen. nov., sp. nov., WGS of new members of the Eggerthellaceae.</title>
        <authorList>
            <person name="Danylec N."/>
            <person name="Stoll D.A."/>
            <person name="Doetsch A."/>
            <person name="Kulling S.E."/>
            <person name="Huch M."/>
        </authorList>
    </citation>
    <scope>NUCLEOTIDE SEQUENCE [LARGE SCALE GENOMIC DNA]</scope>
    <source>
        <strain evidence="13">ResAG-96</strain>
    </source>
</reference>
<dbReference type="Proteomes" id="UP000236197">
    <property type="component" value="Unassembled WGS sequence"/>
</dbReference>
<evidence type="ECO:0000313" key="12">
    <source>
        <dbReference type="EMBL" id="PNV67370.1"/>
    </source>
</evidence>
<dbReference type="PROSITE" id="PS51192">
    <property type="entry name" value="HELICASE_ATP_BIND_1"/>
    <property type="match status" value="1"/>
</dbReference>
<dbReference type="OrthoDB" id="9810236at2"/>
<dbReference type="CDD" id="cd17930">
    <property type="entry name" value="DEXHc_cas3"/>
    <property type="match status" value="1"/>
</dbReference>
<dbReference type="InterPro" id="IPR006474">
    <property type="entry name" value="Helicase_Cas3_CRISPR-ass_core"/>
</dbReference>
<dbReference type="PROSITE" id="PS51643">
    <property type="entry name" value="HD_CAS3"/>
    <property type="match status" value="1"/>
</dbReference>
<dbReference type="GO" id="GO:0046872">
    <property type="term" value="F:metal ion binding"/>
    <property type="evidence" value="ECO:0007669"/>
    <property type="project" value="UniProtKB-KW"/>
</dbReference>
<evidence type="ECO:0000256" key="5">
    <source>
        <dbReference type="ARBA" id="ARBA00022741"/>
    </source>
</evidence>
<name>A0A2K2UB11_9ACTN</name>
<evidence type="ECO:0000259" key="10">
    <source>
        <dbReference type="PROSITE" id="PS51192"/>
    </source>
</evidence>